<dbReference type="EMBL" id="ADGK01000006">
    <property type="protein sequence ID" value="EFE24846.1"/>
    <property type="molecule type" value="Genomic_DNA"/>
</dbReference>
<reference evidence="1 2" key="1">
    <citation type="submission" date="2010-02" db="EMBL/GenBank/DDBJ databases">
        <authorList>
            <person name="Weinstock G."/>
            <person name="Sodergren E."/>
            <person name="Clifton S."/>
            <person name="Fulton L."/>
            <person name="Fulton B."/>
            <person name="Courtney L."/>
            <person name="Fronick C."/>
            <person name="Harrison M."/>
            <person name="Strong C."/>
            <person name="Farmer C."/>
            <person name="Delahaunty K."/>
            <person name="Markovic C."/>
            <person name="Hall O."/>
            <person name="Minx P."/>
            <person name="Tomlinson C."/>
            <person name="Mitreva M."/>
            <person name="Nelson J."/>
            <person name="Hou S."/>
            <person name="Wollam A."/>
            <person name="Pepin K.H."/>
            <person name="Johnson M."/>
            <person name="Bhonagiri V."/>
            <person name="Zhang X."/>
            <person name="Suruliraj S."/>
            <person name="Warren W."/>
            <person name="Chinwalla A."/>
            <person name="Mardis E.R."/>
            <person name="Wilson R.K."/>
        </authorList>
    </citation>
    <scope>NUCLEOTIDE SEQUENCE [LARGE SCALE GENOMIC DNA]</scope>
    <source>
        <strain evidence="1 2">ATCC 23685</strain>
    </source>
</reference>
<dbReference type="Proteomes" id="UP000003692">
    <property type="component" value="Unassembled WGS sequence"/>
</dbReference>
<protein>
    <submittedName>
        <fullName evidence="1">Uncharacterized protein</fullName>
    </submittedName>
</protein>
<dbReference type="HOGENOM" id="CLU_3373516_0_0_6"/>
<evidence type="ECO:0000313" key="2">
    <source>
        <dbReference type="Proteomes" id="UP000003692"/>
    </source>
</evidence>
<accession>D4F063</accession>
<evidence type="ECO:0000313" key="1">
    <source>
        <dbReference type="EMBL" id="EFE24846.1"/>
    </source>
</evidence>
<organism evidence="1 2">
    <name type="scientific">Edwardsiella tarda ATCC 23685</name>
    <dbReference type="NCBI Taxonomy" id="500638"/>
    <lineage>
        <taxon>Bacteria</taxon>
        <taxon>Pseudomonadati</taxon>
        <taxon>Pseudomonadota</taxon>
        <taxon>Gammaproteobacteria</taxon>
        <taxon>Enterobacterales</taxon>
        <taxon>Hafniaceae</taxon>
        <taxon>Edwardsiella</taxon>
    </lineage>
</organism>
<gene>
    <name evidence="1" type="ORF">EDWATA_00086</name>
</gene>
<comment type="caution">
    <text evidence="1">The sequence shown here is derived from an EMBL/GenBank/DDBJ whole genome shotgun (WGS) entry which is preliminary data.</text>
</comment>
<dbReference type="InterPro" id="IPR009659">
    <property type="entry name" value="DUF1249"/>
</dbReference>
<dbReference type="AlphaFoldDB" id="D4F063"/>
<sequence>MMELCAARQISRCKARYDYQNKKLHQCDEKHQIN</sequence>
<dbReference type="Pfam" id="PF06853">
    <property type="entry name" value="DUF1249"/>
    <property type="match status" value="1"/>
</dbReference>
<proteinExistence type="predicted"/>
<name>D4F063_EDWTA</name>